<keyword evidence="6" id="KW-0966">Cell projection</keyword>
<evidence type="ECO:0000256" key="3">
    <source>
        <dbReference type="ARBA" id="ARBA00022795"/>
    </source>
</evidence>
<dbReference type="InterPro" id="IPR005648">
    <property type="entry name" value="FlgD"/>
</dbReference>
<comment type="function">
    <text evidence="4 5">Required for flagellar hook formation. May act as a scaffolding protein.</text>
</comment>
<evidence type="ECO:0000256" key="4">
    <source>
        <dbReference type="ARBA" id="ARBA00024746"/>
    </source>
</evidence>
<keyword evidence="3 5" id="KW-1005">Bacterial flagellum biogenesis</keyword>
<dbReference type="HOGENOM" id="CLU_047535_0_2_5"/>
<gene>
    <name evidence="6" type="ordered locus">SAR116_0850</name>
</gene>
<dbReference type="Gene3D" id="2.30.30.910">
    <property type="match status" value="1"/>
</dbReference>
<protein>
    <recommendedName>
        <fullName evidence="2 5">Basal-body rod modification protein FlgD</fullName>
    </recommendedName>
</protein>
<evidence type="ECO:0000256" key="1">
    <source>
        <dbReference type="ARBA" id="ARBA00010577"/>
    </source>
</evidence>
<evidence type="ECO:0000313" key="7">
    <source>
        <dbReference type="Proteomes" id="UP000007460"/>
    </source>
</evidence>
<reference evidence="6 7" key="1">
    <citation type="journal article" date="2010" name="J. Bacteriol.">
        <title>Complete genome sequence of "Candidatus Puniceispirillum marinum" IMCC1322, a representative of the SAR116 clade in the Alphaproteobacteria.</title>
        <authorList>
            <person name="Oh H.M."/>
            <person name="Kwon K.K."/>
            <person name="Kang I."/>
            <person name="Kang S.G."/>
            <person name="Lee J.H."/>
            <person name="Kim S.J."/>
            <person name="Cho J.C."/>
        </authorList>
    </citation>
    <scope>NUCLEOTIDE SEQUENCE [LARGE SCALE GENOMIC DNA]</scope>
    <source>
        <strain evidence="6 7">IMCC1322</strain>
    </source>
</reference>
<keyword evidence="6" id="KW-0969">Cilium</keyword>
<evidence type="ECO:0000256" key="2">
    <source>
        <dbReference type="ARBA" id="ARBA00016013"/>
    </source>
</evidence>
<dbReference type="AlphaFoldDB" id="D5BS46"/>
<dbReference type="STRING" id="488538.SAR116_0850"/>
<comment type="similarity">
    <text evidence="1 5">Belongs to the FlgD family.</text>
</comment>
<name>D5BS46_PUNMI</name>
<organism evidence="6 7">
    <name type="scientific">Puniceispirillum marinum (strain IMCC1322)</name>
    <dbReference type="NCBI Taxonomy" id="488538"/>
    <lineage>
        <taxon>Bacteria</taxon>
        <taxon>Pseudomonadati</taxon>
        <taxon>Pseudomonadota</taxon>
        <taxon>Alphaproteobacteria</taxon>
        <taxon>Candidatus Puniceispirillales</taxon>
        <taxon>Candidatus Puniceispirillaceae</taxon>
        <taxon>Candidatus Puniceispirillum</taxon>
    </lineage>
</organism>
<dbReference type="Pfam" id="PF03963">
    <property type="entry name" value="FlgD"/>
    <property type="match status" value="1"/>
</dbReference>
<evidence type="ECO:0000313" key="6">
    <source>
        <dbReference type="EMBL" id="ADE39093.1"/>
    </source>
</evidence>
<keyword evidence="6" id="KW-0378">Hydrolase</keyword>
<accession>D5BS46</accession>
<dbReference type="GO" id="GO:0044781">
    <property type="term" value="P:bacterial-type flagellum organization"/>
    <property type="evidence" value="ECO:0007669"/>
    <property type="project" value="UniProtKB-UniRule"/>
</dbReference>
<sequence length="230" mass="24505">MSTIDTSSQNSLNSILDKLGVKSADDEAPANNDQLGQEEFLTLMTTQLQNQDPFAPMENTDMIAQMAQFSTVTGITDMNQTLNGLAETLAEFRIATASNMLGNSVMIPGNYARPDNNGEIHGMLDLPSASGVTSLAFTDQAGALLHKKDLGPQASGLVGFSWEDIPEDILNSGDPVRIEAHVDFGNGMETLTPSIFADVLSASTGDATTGVMLDVRDYGEVRAADVARFR</sequence>
<proteinExistence type="inferred from homology"/>
<dbReference type="OrthoDB" id="9785233at2"/>
<dbReference type="Proteomes" id="UP000007460">
    <property type="component" value="Chromosome"/>
</dbReference>
<dbReference type="GO" id="GO:0016787">
    <property type="term" value="F:hydrolase activity"/>
    <property type="evidence" value="ECO:0007669"/>
    <property type="project" value="UniProtKB-KW"/>
</dbReference>
<evidence type="ECO:0000256" key="5">
    <source>
        <dbReference type="RuleBase" id="RU362076"/>
    </source>
</evidence>
<dbReference type="EMBL" id="CP001751">
    <property type="protein sequence ID" value="ADE39093.1"/>
    <property type="molecule type" value="Genomic_DNA"/>
</dbReference>
<dbReference type="eggNOG" id="COG1843">
    <property type="taxonomic scope" value="Bacteria"/>
</dbReference>
<dbReference type="Gene3D" id="2.60.40.4070">
    <property type="match status" value="1"/>
</dbReference>
<keyword evidence="6" id="KW-0282">Flagellum</keyword>
<keyword evidence="7" id="KW-1185">Reference proteome</keyword>
<dbReference type="KEGG" id="apb:SAR116_0850"/>
<dbReference type="RefSeq" id="WP_013045722.1">
    <property type="nucleotide sequence ID" value="NC_014010.1"/>
</dbReference>